<dbReference type="STRING" id="92696.A0A4R0RQY4"/>
<name>A0A4R0RQY4_9APHY</name>
<feature type="region of interest" description="Disordered" evidence="1">
    <location>
        <begin position="60"/>
        <end position="86"/>
    </location>
</feature>
<proteinExistence type="predicted"/>
<reference evidence="2 3" key="1">
    <citation type="submission" date="2018-11" db="EMBL/GenBank/DDBJ databases">
        <title>Genome assembly of Steccherinum ochraceum LE-BIN_3174, the white-rot fungus of the Steccherinaceae family (The Residual Polyporoid clade, Polyporales, Basidiomycota).</title>
        <authorList>
            <person name="Fedorova T.V."/>
            <person name="Glazunova O.A."/>
            <person name="Landesman E.O."/>
            <person name="Moiseenko K.V."/>
            <person name="Psurtseva N.V."/>
            <person name="Savinova O.S."/>
            <person name="Shakhova N.V."/>
            <person name="Tyazhelova T.V."/>
            <person name="Vasina D.V."/>
        </authorList>
    </citation>
    <scope>NUCLEOTIDE SEQUENCE [LARGE SCALE GENOMIC DNA]</scope>
    <source>
        <strain evidence="2 3">LE-BIN_3174</strain>
    </source>
</reference>
<gene>
    <name evidence="2" type="ORF">EIP91_007024</name>
</gene>
<evidence type="ECO:0000256" key="1">
    <source>
        <dbReference type="SAM" id="MobiDB-lite"/>
    </source>
</evidence>
<evidence type="ECO:0000313" key="3">
    <source>
        <dbReference type="Proteomes" id="UP000292702"/>
    </source>
</evidence>
<accession>A0A4R0RQY4</accession>
<dbReference type="AlphaFoldDB" id="A0A4R0RQY4"/>
<keyword evidence="3" id="KW-1185">Reference proteome</keyword>
<sequence length="129" mass="14382">MLPRMSVRRSWMMEGHGFTIDSPGTRLYAMLQSATVQDGGEDKSTSRFTRLFAYDISSPSKTRPKLKGDQATNMASSPQLPIATDGIGQVNKPYVDSPGTFYTTANRLFSSREMDRLYQKDSLACESLK</sequence>
<feature type="compositionally biased region" description="Polar residues" evidence="1">
    <location>
        <begin position="70"/>
        <end position="79"/>
    </location>
</feature>
<dbReference type="Proteomes" id="UP000292702">
    <property type="component" value="Unassembled WGS sequence"/>
</dbReference>
<organism evidence="2 3">
    <name type="scientific">Steccherinum ochraceum</name>
    <dbReference type="NCBI Taxonomy" id="92696"/>
    <lineage>
        <taxon>Eukaryota</taxon>
        <taxon>Fungi</taxon>
        <taxon>Dikarya</taxon>
        <taxon>Basidiomycota</taxon>
        <taxon>Agaricomycotina</taxon>
        <taxon>Agaricomycetes</taxon>
        <taxon>Polyporales</taxon>
        <taxon>Steccherinaceae</taxon>
        <taxon>Steccherinum</taxon>
    </lineage>
</organism>
<dbReference type="EMBL" id="RWJN01000038">
    <property type="protein sequence ID" value="TCD69602.1"/>
    <property type="molecule type" value="Genomic_DNA"/>
</dbReference>
<protein>
    <submittedName>
        <fullName evidence="2">Uncharacterized protein</fullName>
    </submittedName>
</protein>
<evidence type="ECO:0000313" key="2">
    <source>
        <dbReference type="EMBL" id="TCD69602.1"/>
    </source>
</evidence>
<comment type="caution">
    <text evidence="2">The sequence shown here is derived from an EMBL/GenBank/DDBJ whole genome shotgun (WGS) entry which is preliminary data.</text>
</comment>